<feature type="non-terminal residue" evidence="1">
    <location>
        <position position="1"/>
    </location>
</feature>
<reference evidence="1" key="1">
    <citation type="submission" date="2021-02" db="EMBL/GenBank/DDBJ databases">
        <authorList>
            <consortium name="DOE Joint Genome Institute"/>
            <person name="Ahrendt S."/>
            <person name="Looney B.P."/>
            <person name="Miyauchi S."/>
            <person name="Morin E."/>
            <person name="Drula E."/>
            <person name="Courty P.E."/>
            <person name="Chicoki N."/>
            <person name="Fauchery L."/>
            <person name="Kohler A."/>
            <person name="Kuo A."/>
            <person name="Labutti K."/>
            <person name="Pangilinan J."/>
            <person name="Lipzen A."/>
            <person name="Riley R."/>
            <person name="Andreopoulos W."/>
            <person name="He G."/>
            <person name="Johnson J."/>
            <person name="Barry K.W."/>
            <person name="Grigoriev I.V."/>
            <person name="Nagy L."/>
            <person name="Hibbett D."/>
            <person name="Henrissat B."/>
            <person name="Matheny P.B."/>
            <person name="Labbe J."/>
            <person name="Martin F."/>
        </authorList>
    </citation>
    <scope>NUCLEOTIDE SEQUENCE</scope>
    <source>
        <strain evidence="1">FP105234-sp</strain>
    </source>
</reference>
<protein>
    <submittedName>
        <fullName evidence="1">Uncharacterized protein</fullName>
    </submittedName>
</protein>
<sequence>DALRPYFPSPSSFQNCLRHCEAVVSGAFALAFLLQGGSEPVVWTPGELEIYCTVAHAARMLHFLTHDCNYTLLRSPAPNSSNATNDIDLAFRLTCSTSSLVVDIFCTDSPSPLAPLTRFWGTHLINYISASTISIAYPGATLRFVGALN</sequence>
<accession>A0ACB8R6N0</accession>
<gene>
    <name evidence="1" type="ORF">FA95DRAFT_1450745</name>
</gene>
<evidence type="ECO:0000313" key="1">
    <source>
        <dbReference type="EMBL" id="KAI0039791.1"/>
    </source>
</evidence>
<name>A0ACB8R6N0_9AGAM</name>
<evidence type="ECO:0000313" key="2">
    <source>
        <dbReference type="Proteomes" id="UP000814033"/>
    </source>
</evidence>
<dbReference type="Proteomes" id="UP000814033">
    <property type="component" value="Unassembled WGS sequence"/>
</dbReference>
<comment type="caution">
    <text evidence="1">The sequence shown here is derived from an EMBL/GenBank/DDBJ whole genome shotgun (WGS) entry which is preliminary data.</text>
</comment>
<reference evidence="1" key="2">
    <citation type="journal article" date="2022" name="New Phytol.">
        <title>Evolutionary transition to the ectomycorrhizal habit in the genomes of a hyperdiverse lineage of mushroom-forming fungi.</title>
        <authorList>
            <person name="Looney B."/>
            <person name="Miyauchi S."/>
            <person name="Morin E."/>
            <person name="Drula E."/>
            <person name="Courty P.E."/>
            <person name="Kohler A."/>
            <person name="Kuo A."/>
            <person name="LaButti K."/>
            <person name="Pangilinan J."/>
            <person name="Lipzen A."/>
            <person name="Riley R."/>
            <person name="Andreopoulos W."/>
            <person name="He G."/>
            <person name="Johnson J."/>
            <person name="Nolan M."/>
            <person name="Tritt A."/>
            <person name="Barry K.W."/>
            <person name="Grigoriev I.V."/>
            <person name="Nagy L.G."/>
            <person name="Hibbett D."/>
            <person name="Henrissat B."/>
            <person name="Matheny P.B."/>
            <person name="Labbe J."/>
            <person name="Martin F.M."/>
        </authorList>
    </citation>
    <scope>NUCLEOTIDE SEQUENCE</scope>
    <source>
        <strain evidence="1">FP105234-sp</strain>
    </source>
</reference>
<proteinExistence type="predicted"/>
<feature type="non-terminal residue" evidence="1">
    <location>
        <position position="149"/>
    </location>
</feature>
<dbReference type="EMBL" id="MU276262">
    <property type="protein sequence ID" value="KAI0039791.1"/>
    <property type="molecule type" value="Genomic_DNA"/>
</dbReference>
<keyword evidence="2" id="KW-1185">Reference proteome</keyword>
<organism evidence="1 2">
    <name type="scientific">Auriscalpium vulgare</name>
    <dbReference type="NCBI Taxonomy" id="40419"/>
    <lineage>
        <taxon>Eukaryota</taxon>
        <taxon>Fungi</taxon>
        <taxon>Dikarya</taxon>
        <taxon>Basidiomycota</taxon>
        <taxon>Agaricomycotina</taxon>
        <taxon>Agaricomycetes</taxon>
        <taxon>Russulales</taxon>
        <taxon>Auriscalpiaceae</taxon>
        <taxon>Auriscalpium</taxon>
    </lineage>
</organism>